<evidence type="ECO:0000313" key="2">
    <source>
        <dbReference type="Proteomes" id="UP001190700"/>
    </source>
</evidence>
<name>A0AAE0ES24_9CHLO</name>
<dbReference type="EMBL" id="LGRX02034390">
    <property type="protein sequence ID" value="KAK3237937.1"/>
    <property type="molecule type" value="Genomic_DNA"/>
</dbReference>
<evidence type="ECO:0000313" key="1">
    <source>
        <dbReference type="EMBL" id="KAK3237937.1"/>
    </source>
</evidence>
<dbReference type="Proteomes" id="UP001190700">
    <property type="component" value="Unassembled WGS sequence"/>
</dbReference>
<keyword evidence="2" id="KW-1185">Reference proteome</keyword>
<dbReference type="AlphaFoldDB" id="A0AAE0ES24"/>
<reference evidence="1 2" key="1">
    <citation type="journal article" date="2015" name="Genome Biol. Evol.">
        <title>Comparative Genomics of a Bacterivorous Green Alga Reveals Evolutionary Causalities and Consequences of Phago-Mixotrophic Mode of Nutrition.</title>
        <authorList>
            <person name="Burns J.A."/>
            <person name="Paasch A."/>
            <person name="Narechania A."/>
            <person name="Kim E."/>
        </authorList>
    </citation>
    <scope>NUCLEOTIDE SEQUENCE [LARGE SCALE GENOMIC DNA]</scope>
    <source>
        <strain evidence="1 2">PLY_AMNH</strain>
    </source>
</reference>
<organism evidence="1 2">
    <name type="scientific">Cymbomonas tetramitiformis</name>
    <dbReference type="NCBI Taxonomy" id="36881"/>
    <lineage>
        <taxon>Eukaryota</taxon>
        <taxon>Viridiplantae</taxon>
        <taxon>Chlorophyta</taxon>
        <taxon>Pyramimonadophyceae</taxon>
        <taxon>Pyramimonadales</taxon>
        <taxon>Pyramimonadaceae</taxon>
        <taxon>Cymbomonas</taxon>
    </lineage>
</organism>
<protein>
    <submittedName>
        <fullName evidence="1">Uncharacterized protein</fullName>
    </submittedName>
</protein>
<proteinExistence type="predicted"/>
<gene>
    <name evidence="1" type="ORF">CYMTET_52014</name>
</gene>
<comment type="caution">
    <text evidence="1">The sequence shown here is derived from an EMBL/GenBank/DDBJ whole genome shotgun (WGS) entry which is preliminary data.</text>
</comment>
<accession>A0AAE0ES24</accession>
<sequence length="192" mass="21168">MVHPFLRELTSKVVRLYYDNQAVGGGDAQQPRTSPCRTRADVTHACMPCLWILLDQNDIELQQARCAATVVAPYSRSKEGRQQGTLRRRGWCEAASKVKVYWPVDDAWYTSIDAALDLDIGELGDSSLTELAVQMQGTALGSKTVSNYQPNSQAFMNSCVAEGHQWLPTTKAMHGRCGRSHLLGKGTVQALI</sequence>